<dbReference type="EMBL" id="LAZR01033372">
    <property type="protein sequence ID" value="KKL48277.1"/>
    <property type="molecule type" value="Genomic_DNA"/>
</dbReference>
<gene>
    <name evidence="1" type="ORF">LCGC14_2327130</name>
</gene>
<comment type="caution">
    <text evidence="1">The sequence shown here is derived from an EMBL/GenBank/DDBJ whole genome shotgun (WGS) entry which is preliminary data.</text>
</comment>
<reference evidence="1" key="1">
    <citation type="journal article" date="2015" name="Nature">
        <title>Complex archaea that bridge the gap between prokaryotes and eukaryotes.</title>
        <authorList>
            <person name="Spang A."/>
            <person name="Saw J.H."/>
            <person name="Jorgensen S.L."/>
            <person name="Zaremba-Niedzwiedzka K."/>
            <person name="Martijn J."/>
            <person name="Lind A.E."/>
            <person name="van Eijk R."/>
            <person name="Schleper C."/>
            <person name="Guy L."/>
            <person name="Ettema T.J."/>
        </authorList>
    </citation>
    <scope>NUCLEOTIDE SEQUENCE</scope>
</reference>
<accession>A0A0F9FB53</accession>
<protein>
    <submittedName>
        <fullName evidence="1">Uncharacterized protein</fullName>
    </submittedName>
</protein>
<evidence type="ECO:0000313" key="1">
    <source>
        <dbReference type="EMBL" id="KKL48277.1"/>
    </source>
</evidence>
<sequence>YDQALLLEGSKPRDSAAFAKAIAKLMVENVQHGK</sequence>
<proteinExistence type="predicted"/>
<feature type="non-terminal residue" evidence="1">
    <location>
        <position position="1"/>
    </location>
</feature>
<name>A0A0F9FB53_9ZZZZ</name>
<dbReference type="AlphaFoldDB" id="A0A0F9FB53"/>
<organism evidence="1">
    <name type="scientific">marine sediment metagenome</name>
    <dbReference type="NCBI Taxonomy" id="412755"/>
    <lineage>
        <taxon>unclassified sequences</taxon>
        <taxon>metagenomes</taxon>
        <taxon>ecological metagenomes</taxon>
    </lineage>
</organism>